<feature type="domain" description="HTH lysR-type" evidence="5">
    <location>
        <begin position="2"/>
        <end position="59"/>
    </location>
</feature>
<dbReference type="InterPro" id="IPR036388">
    <property type="entry name" value="WH-like_DNA-bd_sf"/>
</dbReference>
<dbReference type="SUPFAM" id="SSF46785">
    <property type="entry name" value="Winged helix' DNA-binding domain"/>
    <property type="match status" value="1"/>
</dbReference>
<keyword evidence="3 6" id="KW-0238">DNA-binding</keyword>
<evidence type="ECO:0000313" key="7">
    <source>
        <dbReference type="Proteomes" id="UP000572635"/>
    </source>
</evidence>
<keyword evidence="7" id="KW-1185">Reference proteome</keyword>
<dbReference type="PANTHER" id="PTHR30346:SF29">
    <property type="entry name" value="LYSR SUBSTRATE-BINDING"/>
    <property type="match status" value="1"/>
</dbReference>
<dbReference type="EMBL" id="JACHDB010000001">
    <property type="protein sequence ID" value="MBB5432286.1"/>
    <property type="molecule type" value="Genomic_DNA"/>
</dbReference>
<evidence type="ECO:0000256" key="3">
    <source>
        <dbReference type="ARBA" id="ARBA00023125"/>
    </source>
</evidence>
<evidence type="ECO:0000256" key="1">
    <source>
        <dbReference type="ARBA" id="ARBA00009437"/>
    </source>
</evidence>
<dbReference type="PANTHER" id="PTHR30346">
    <property type="entry name" value="TRANSCRIPTIONAL DUAL REGULATOR HCAR-RELATED"/>
    <property type="match status" value="1"/>
</dbReference>
<protein>
    <submittedName>
        <fullName evidence="6">DNA-binding transcriptional LysR family regulator</fullName>
    </submittedName>
</protein>
<sequence length="315" mass="33294">MLDLRRLQLLREFAEQGTIAATAASLGYTPSAVSQQLAALEREVGAQLLDRSARSAELTETGRLLAEQAEQILAMVEAAESVLAEQRGVVTGRVTVTAFPTGAVAFAPRLAERLRRHSAMQLVLRQTMEGSGVRQVSAGEADIALVDIWTGRPPDTGAGKIRHELLLRDPMVLAVPEDHQLADPARPVELHRLVGESWIAAPQGEPSRYGTDALLADVGGAPAAAWEFEGLATILGLVSRGIGIAAVPALALTAGTTGLAFRRLPGEAPARGVYASVRAASLRRPAIDVTLRALRRAAGDVQRDLAEVLDRIPGA</sequence>
<name>A0A7W8QKV3_9ACTN</name>
<dbReference type="Gene3D" id="1.10.10.10">
    <property type="entry name" value="Winged helix-like DNA-binding domain superfamily/Winged helix DNA-binding domain"/>
    <property type="match status" value="1"/>
</dbReference>
<dbReference type="PROSITE" id="PS50931">
    <property type="entry name" value="HTH_LYSR"/>
    <property type="match status" value="1"/>
</dbReference>
<comment type="caution">
    <text evidence="6">The sequence shown here is derived from an EMBL/GenBank/DDBJ whole genome shotgun (WGS) entry which is preliminary data.</text>
</comment>
<evidence type="ECO:0000256" key="2">
    <source>
        <dbReference type="ARBA" id="ARBA00023015"/>
    </source>
</evidence>
<dbReference type="Pfam" id="PF00126">
    <property type="entry name" value="HTH_1"/>
    <property type="match status" value="1"/>
</dbReference>
<gene>
    <name evidence="6" type="ORF">HDA36_002370</name>
</gene>
<dbReference type="InterPro" id="IPR000847">
    <property type="entry name" value="LysR_HTH_N"/>
</dbReference>
<keyword evidence="2" id="KW-0805">Transcription regulation</keyword>
<dbReference type="RefSeq" id="WP_184391870.1">
    <property type="nucleotide sequence ID" value="NZ_BAAAJD010000069.1"/>
</dbReference>
<comment type="similarity">
    <text evidence="1">Belongs to the LysR transcriptional regulatory family.</text>
</comment>
<dbReference type="GO" id="GO:0003700">
    <property type="term" value="F:DNA-binding transcription factor activity"/>
    <property type="evidence" value="ECO:0007669"/>
    <property type="project" value="InterPro"/>
</dbReference>
<organism evidence="6 7">
    <name type="scientific">Nocardiopsis composta</name>
    <dbReference type="NCBI Taxonomy" id="157465"/>
    <lineage>
        <taxon>Bacteria</taxon>
        <taxon>Bacillati</taxon>
        <taxon>Actinomycetota</taxon>
        <taxon>Actinomycetes</taxon>
        <taxon>Streptosporangiales</taxon>
        <taxon>Nocardiopsidaceae</taxon>
        <taxon>Nocardiopsis</taxon>
    </lineage>
</organism>
<dbReference type="Gene3D" id="3.40.190.10">
    <property type="entry name" value="Periplasmic binding protein-like II"/>
    <property type="match status" value="2"/>
</dbReference>
<dbReference type="InterPro" id="IPR036390">
    <property type="entry name" value="WH_DNA-bd_sf"/>
</dbReference>
<dbReference type="AlphaFoldDB" id="A0A7W8QKV3"/>
<proteinExistence type="inferred from homology"/>
<dbReference type="InterPro" id="IPR005119">
    <property type="entry name" value="LysR_subst-bd"/>
</dbReference>
<evidence type="ECO:0000256" key="4">
    <source>
        <dbReference type="ARBA" id="ARBA00023163"/>
    </source>
</evidence>
<dbReference type="Proteomes" id="UP000572635">
    <property type="component" value="Unassembled WGS sequence"/>
</dbReference>
<dbReference type="Pfam" id="PF03466">
    <property type="entry name" value="LysR_substrate"/>
    <property type="match status" value="1"/>
</dbReference>
<dbReference type="SUPFAM" id="SSF53850">
    <property type="entry name" value="Periplasmic binding protein-like II"/>
    <property type="match status" value="1"/>
</dbReference>
<reference evidence="6 7" key="1">
    <citation type="submission" date="2020-08" db="EMBL/GenBank/DDBJ databases">
        <title>Sequencing the genomes of 1000 actinobacteria strains.</title>
        <authorList>
            <person name="Klenk H.-P."/>
        </authorList>
    </citation>
    <scope>NUCLEOTIDE SEQUENCE [LARGE SCALE GENOMIC DNA]</scope>
    <source>
        <strain evidence="6 7">DSM 44551</strain>
    </source>
</reference>
<keyword evidence="4" id="KW-0804">Transcription</keyword>
<dbReference type="GO" id="GO:0032993">
    <property type="term" value="C:protein-DNA complex"/>
    <property type="evidence" value="ECO:0007669"/>
    <property type="project" value="TreeGrafter"/>
</dbReference>
<evidence type="ECO:0000313" key="6">
    <source>
        <dbReference type="EMBL" id="MBB5432286.1"/>
    </source>
</evidence>
<dbReference type="GO" id="GO:0003677">
    <property type="term" value="F:DNA binding"/>
    <property type="evidence" value="ECO:0007669"/>
    <property type="project" value="UniProtKB-KW"/>
</dbReference>
<evidence type="ECO:0000259" key="5">
    <source>
        <dbReference type="PROSITE" id="PS50931"/>
    </source>
</evidence>
<accession>A0A7W8QKV3</accession>